<evidence type="ECO:0000256" key="2">
    <source>
        <dbReference type="ARBA" id="ARBA00022741"/>
    </source>
</evidence>
<dbReference type="InterPro" id="IPR001482">
    <property type="entry name" value="T2SS/T4SS_dom"/>
</dbReference>
<comment type="similarity">
    <text evidence="1">Belongs to the GSP E family.</text>
</comment>
<evidence type="ECO:0000256" key="1">
    <source>
        <dbReference type="ARBA" id="ARBA00006611"/>
    </source>
</evidence>
<dbReference type="Gene3D" id="3.40.50.300">
    <property type="entry name" value="P-loop containing nucleotide triphosphate hydrolases"/>
    <property type="match status" value="1"/>
</dbReference>
<dbReference type="Gene3D" id="3.30.450.90">
    <property type="match status" value="1"/>
</dbReference>
<evidence type="ECO:0000259" key="4">
    <source>
        <dbReference type="PROSITE" id="PS00662"/>
    </source>
</evidence>
<dbReference type="SUPFAM" id="SSF52540">
    <property type="entry name" value="P-loop containing nucleoside triphosphate hydrolases"/>
    <property type="match status" value="1"/>
</dbReference>
<dbReference type="Pfam" id="PF05157">
    <property type="entry name" value="MshEN"/>
    <property type="match status" value="1"/>
</dbReference>
<dbReference type="Proteomes" id="UP000777784">
    <property type="component" value="Unassembled WGS sequence"/>
</dbReference>
<feature type="domain" description="Bacterial type II secretion system protein E" evidence="4">
    <location>
        <begin position="336"/>
        <end position="350"/>
    </location>
</feature>
<dbReference type="Gene3D" id="3.30.300.160">
    <property type="entry name" value="Type II secretion system, protein E, N-terminal domain"/>
    <property type="match status" value="1"/>
</dbReference>
<keyword evidence="3" id="KW-0067">ATP-binding</keyword>
<dbReference type="SMART" id="SM00382">
    <property type="entry name" value="AAA"/>
    <property type="match status" value="1"/>
</dbReference>
<dbReference type="PANTHER" id="PTHR30258:SF2">
    <property type="entry name" value="COMG OPERON PROTEIN 1"/>
    <property type="match status" value="1"/>
</dbReference>
<dbReference type="InterPro" id="IPR003593">
    <property type="entry name" value="AAA+_ATPase"/>
</dbReference>
<dbReference type="GO" id="GO:0005886">
    <property type="term" value="C:plasma membrane"/>
    <property type="evidence" value="ECO:0007669"/>
    <property type="project" value="TreeGrafter"/>
</dbReference>
<dbReference type="CDD" id="cd01129">
    <property type="entry name" value="PulE-GspE-like"/>
    <property type="match status" value="1"/>
</dbReference>
<sequence length="515" mass="56706">MTPSAESSPIPETEINGGIEAANTLAFDASHFLPDLEAARLLPRRIAARYQVAPLSLDEKTIRVGMCNTMDLEALDYIEMVTRRTVVPVEVTSDQFRELIQRIYGSSTAGPEELSSTVAEVISLAKDSTDGSELPIIRLVDQILAEAVRSSATDIHIQPEEDETVIRARVDGMLRILTLLPRKVHTSLTTRVKVMADLDISERRMPQDGEIQLVLGDRKIDLRVSTVPTIFGENIVLRILDHSRVMLGLEDLGYRPDDKAELEGLLQRPNGIILVTGPTGSGKSTTLYAAMRSIDSASLNIMTLEDPVEYQLKGIRQSQISEKAGFTFASGLRAFMRQDPDVILVGEMRDQETAEIALRAALTGHLVLSTLHTTSAVGSIARLRDMGMKDFLLAGTLAGILAQRLVRKICKECGEEFEAGMPEKKFLGIPEDRQVTLRRAKGCKSCRDSGYRGRFAVYELLKITPNLAHALAHGIPQTELETMALKEGLIPLRQMGVTRVLEGWTTIEELARAVV</sequence>
<name>A0A948W5X1_UNCEI</name>
<protein>
    <submittedName>
        <fullName evidence="5">GspE/PulE family protein</fullName>
    </submittedName>
</protein>
<dbReference type="EMBL" id="JAHJDP010000023">
    <property type="protein sequence ID" value="MBU2690011.1"/>
    <property type="molecule type" value="Genomic_DNA"/>
</dbReference>
<gene>
    <name evidence="5" type="ORF">KJ970_03725</name>
</gene>
<dbReference type="Pfam" id="PF00437">
    <property type="entry name" value="T2SSE"/>
    <property type="match status" value="1"/>
</dbReference>
<dbReference type="GO" id="GO:0005524">
    <property type="term" value="F:ATP binding"/>
    <property type="evidence" value="ECO:0007669"/>
    <property type="project" value="UniProtKB-KW"/>
</dbReference>
<dbReference type="AlphaFoldDB" id="A0A948W5X1"/>
<evidence type="ECO:0000256" key="3">
    <source>
        <dbReference type="ARBA" id="ARBA00022840"/>
    </source>
</evidence>
<keyword evidence="2" id="KW-0547">Nucleotide-binding</keyword>
<dbReference type="SUPFAM" id="SSF160246">
    <property type="entry name" value="EspE N-terminal domain-like"/>
    <property type="match status" value="1"/>
</dbReference>
<reference evidence="5" key="1">
    <citation type="submission" date="2021-05" db="EMBL/GenBank/DDBJ databases">
        <title>Energy efficiency and biological interactions define the core microbiome of deep oligotrophic groundwater.</title>
        <authorList>
            <person name="Mehrshad M."/>
            <person name="Lopez-Fernandez M."/>
            <person name="Bell E."/>
            <person name="Bernier-Latmani R."/>
            <person name="Bertilsson S."/>
            <person name="Dopson M."/>
        </authorList>
    </citation>
    <scope>NUCLEOTIDE SEQUENCE</scope>
    <source>
        <strain evidence="5">Modern_marine.mb.64</strain>
    </source>
</reference>
<dbReference type="PANTHER" id="PTHR30258">
    <property type="entry name" value="TYPE II SECRETION SYSTEM PROTEIN GSPE-RELATED"/>
    <property type="match status" value="1"/>
</dbReference>
<dbReference type="InterPro" id="IPR027417">
    <property type="entry name" value="P-loop_NTPase"/>
</dbReference>
<dbReference type="FunFam" id="3.40.50.300:FF:000398">
    <property type="entry name" value="Type IV pilus assembly ATPase PilB"/>
    <property type="match status" value="1"/>
</dbReference>
<dbReference type="GO" id="GO:0016887">
    <property type="term" value="F:ATP hydrolysis activity"/>
    <property type="evidence" value="ECO:0007669"/>
    <property type="project" value="TreeGrafter"/>
</dbReference>
<comment type="caution">
    <text evidence="5">The sequence shown here is derived from an EMBL/GenBank/DDBJ whole genome shotgun (WGS) entry which is preliminary data.</text>
</comment>
<evidence type="ECO:0000313" key="5">
    <source>
        <dbReference type="EMBL" id="MBU2690011.1"/>
    </source>
</evidence>
<dbReference type="PROSITE" id="PS00662">
    <property type="entry name" value="T2SP_E"/>
    <property type="match status" value="1"/>
</dbReference>
<proteinExistence type="inferred from homology"/>
<dbReference type="InterPro" id="IPR037257">
    <property type="entry name" value="T2SS_E_N_sf"/>
</dbReference>
<evidence type="ECO:0000313" key="6">
    <source>
        <dbReference type="Proteomes" id="UP000777784"/>
    </source>
</evidence>
<dbReference type="InterPro" id="IPR007831">
    <property type="entry name" value="T2SS_GspE_N"/>
</dbReference>
<organism evidence="5 6">
    <name type="scientific">Eiseniibacteriota bacterium</name>
    <dbReference type="NCBI Taxonomy" id="2212470"/>
    <lineage>
        <taxon>Bacteria</taxon>
        <taxon>Candidatus Eiseniibacteriota</taxon>
    </lineage>
</organism>
<accession>A0A948W5X1</accession>